<organism evidence="1 2">
    <name type="scientific">Hyphomicrobium denitrificans (strain ATCC 51888 / DSM 1869 / NCIMB 11706 / TK 0415)</name>
    <dbReference type="NCBI Taxonomy" id="582899"/>
    <lineage>
        <taxon>Bacteria</taxon>
        <taxon>Pseudomonadati</taxon>
        <taxon>Pseudomonadota</taxon>
        <taxon>Alphaproteobacteria</taxon>
        <taxon>Hyphomicrobiales</taxon>
        <taxon>Hyphomicrobiaceae</taxon>
        <taxon>Hyphomicrobium</taxon>
    </lineage>
</organism>
<reference evidence="2" key="1">
    <citation type="journal article" date="2011" name="J. Bacteriol.">
        <title>Genome sequences of eight morphologically diverse alphaproteobacteria.</title>
        <authorList>
            <consortium name="US DOE Joint Genome Institute"/>
            <person name="Brown P.J."/>
            <person name="Kysela D.T."/>
            <person name="Buechlein A."/>
            <person name="Hemmerich C."/>
            <person name="Brun Y.V."/>
        </authorList>
    </citation>
    <scope>NUCLEOTIDE SEQUENCE [LARGE SCALE GENOMIC DNA]</scope>
    <source>
        <strain evidence="2">ATCC 51888 / DSM 1869 / NCIB 11706 / TK 0415</strain>
    </source>
</reference>
<evidence type="ECO:0000313" key="1">
    <source>
        <dbReference type="EMBL" id="ADJ22886.1"/>
    </source>
</evidence>
<proteinExistence type="predicted"/>
<dbReference type="HOGENOM" id="CLU_187471_0_0_5"/>
<dbReference type="AlphaFoldDB" id="D8JV70"/>
<accession>D8JV70</accession>
<evidence type="ECO:0008006" key="3">
    <source>
        <dbReference type="Google" id="ProtNLM"/>
    </source>
</evidence>
<name>D8JV70_HYPDA</name>
<dbReference type="Proteomes" id="UP000002033">
    <property type="component" value="Chromosome"/>
</dbReference>
<dbReference type="RefSeq" id="WP_013215101.1">
    <property type="nucleotide sequence ID" value="NC_014313.1"/>
</dbReference>
<gene>
    <name evidence="1" type="ordered locus">Hden_1072</name>
</gene>
<sequence>MGGLSRETRIQLMLSDEELAAIDNWRFQQRMPSRAAAIRQLLNVGLRIKQLEGAVKPLRSQDYGLLTSDDGDGDKG</sequence>
<evidence type="ECO:0000313" key="2">
    <source>
        <dbReference type="Proteomes" id="UP000002033"/>
    </source>
</evidence>
<dbReference type="OrthoDB" id="7745180at2"/>
<protein>
    <recommendedName>
        <fullName evidence="3">Ribbon-helix-helix protein CopG domain-containing protein</fullName>
    </recommendedName>
</protein>
<dbReference type="EMBL" id="CP002083">
    <property type="protein sequence ID" value="ADJ22886.1"/>
    <property type="molecule type" value="Genomic_DNA"/>
</dbReference>
<dbReference type="eggNOG" id="ENOG5033CC3">
    <property type="taxonomic scope" value="Bacteria"/>
</dbReference>
<keyword evidence="2" id="KW-1185">Reference proteome</keyword>
<dbReference type="KEGG" id="hdn:Hden_1072"/>